<dbReference type="OrthoDB" id="5829553at2"/>
<proteinExistence type="predicted"/>
<evidence type="ECO:0000313" key="2">
    <source>
        <dbReference type="Proteomes" id="UP000297753"/>
    </source>
</evidence>
<dbReference type="Proteomes" id="UP000297753">
    <property type="component" value="Unassembled WGS sequence"/>
</dbReference>
<dbReference type="Pfam" id="PF13689">
    <property type="entry name" value="DUF4154"/>
    <property type="match status" value="1"/>
</dbReference>
<evidence type="ECO:0000313" key="1">
    <source>
        <dbReference type="EMBL" id="TFH92451.1"/>
    </source>
</evidence>
<sequence length="165" mass="18507">MLINHLWARTLILLVVFGVSTPAWSKYTPEQVKAVYLYRIATFIQWDQELEMNRINICVADDSEIQKILVQITRGKQVRNKPLNITDADCDVLYISERSNLNLLAGLPKGTVTIGGMEQFTNSGGAIELVEKQGKIKPKVNLKNISGYQLSSNFLRVAEIEGGKQ</sequence>
<dbReference type="InterPro" id="IPR025293">
    <property type="entry name" value="YfiR/HmsC-like"/>
</dbReference>
<gene>
    <name evidence="1" type="ORF">ELS82_05950</name>
</gene>
<dbReference type="EMBL" id="SATR01000006">
    <property type="protein sequence ID" value="TFH92451.1"/>
    <property type="molecule type" value="Genomic_DNA"/>
</dbReference>
<dbReference type="RefSeq" id="WP_134834656.1">
    <property type="nucleotide sequence ID" value="NZ_SATR01000006.1"/>
</dbReference>
<accession>A0A4Y8WJL1</accession>
<dbReference type="AlphaFoldDB" id="A0A4Y8WJL1"/>
<comment type="caution">
    <text evidence="1">The sequence shown here is derived from an EMBL/GenBank/DDBJ whole genome shotgun (WGS) entry which is preliminary data.</text>
</comment>
<organism evidence="1 2">
    <name type="scientific">Vibrio ouci</name>
    <dbReference type="NCBI Taxonomy" id="2499078"/>
    <lineage>
        <taxon>Bacteria</taxon>
        <taxon>Pseudomonadati</taxon>
        <taxon>Pseudomonadota</taxon>
        <taxon>Gammaproteobacteria</taxon>
        <taxon>Vibrionales</taxon>
        <taxon>Vibrionaceae</taxon>
        <taxon>Vibrio</taxon>
    </lineage>
</organism>
<keyword evidence="2" id="KW-1185">Reference proteome</keyword>
<reference evidence="1 2" key="1">
    <citation type="submission" date="2019-01" db="EMBL/GenBank/DDBJ databases">
        <title>Vibrio BEI176 sp. nov, a marine bacterium isolated from China: eastern marignal seas.</title>
        <authorList>
            <person name="Li B."/>
        </authorList>
    </citation>
    <scope>NUCLEOTIDE SEQUENCE [LARGE SCALE GENOMIC DNA]</scope>
    <source>
        <strain evidence="1 2">BEI176</strain>
    </source>
</reference>
<protein>
    <submittedName>
        <fullName evidence="1">YfiR family protein</fullName>
    </submittedName>
</protein>
<name>A0A4Y8WJL1_9VIBR</name>